<dbReference type="AlphaFoldDB" id="A0AAD7WUD4"/>
<sequence>MAVNGRTSPSVFTTAHYTRGLDYDRCVALQPGCRDNRGSEVNFHYTSPISDAGDSRPCCGARATNPSLIPATSRILCTFTPFPPCGAHSKIHSPFHLPSFAIVRAVKFRLKSALHPHRASSYCHFSGGDKAGLRYIASFVSRLWFPPMEVLL</sequence>
<protein>
    <submittedName>
        <fullName evidence="1">Uncharacterized protein</fullName>
    </submittedName>
</protein>
<dbReference type="Proteomes" id="UP001221898">
    <property type="component" value="Unassembled WGS sequence"/>
</dbReference>
<gene>
    <name evidence="1" type="ORF">AAFF_G00235910</name>
</gene>
<name>A0AAD7WUD4_9TELE</name>
<keyword evidence="2" id="KW-1185">Reference proteome</keyword>
<proteinExistence type="predicted"/>
<dbReference type="EMBL" id="JAINUG010000031">
    <property type="protein sequence ID" value="KAJ8409393.1"/>
    <property type="molecule type" value="Genomic_DNA"/>
</dbReference>
<evidence type="ECO:0000313" key="1">
    <source>
        <dbReference type="EMBL" id="KAJ8409393.1"/>
    </source>
</evidence>
<comment type="caution">
    <text evidence="1">The sequence shown here is derived from an EMBL/GenBank/DDBJ whole genome shotgun (WGS) entry which is preliminary data.</text>
</comment>
<reference evidence="1" key="1">
    <citation type="journal article" date="2023" name="Science">
        <title>Genome structures resolve the early diversification of teleost fishes.</title>
        <authorList>
            <person name="Parey E."/>
            <person name="Louis A."/>
            <person name="Montfort J."/>
            <person name="Bouchez O."/>
            <person name="Roques C."/>
            <person name="Iampietro C."/>
            <person name="Lluch J."/>
            <person name="Castinel A."/>
            <person name="Donnadieu C."/>
            <person name="Desvignes T."/>
            <person name="Floi Bucao C."/>
            <person name="Jouanno E."/>
            <person name="Wen M."/>
            <person name="Mejri S."/>
            <person name="Dirks R."/>
            <person name="Jansen H."/>
            <person name="Henkel C."/>
            <person name="Chen W.J."/>
            <person name="Zahm M."/>
            <person name="Cabau C."/>
            <person name="Klopp C."/>
            <person name="Thompson A.W."/>
            <person name="Robinson-Rechavi M."/>
            <person name="Braasch I."/>
            <person name="Lecointre G."/>
            <person name="Bobe J."/>
            <person name="Postlethwait J.H."/>
            <person name="Berthelot C."/>
            <person name="Roest Crollius H."/>
            <person name="Guiguen Y."/>
        </authorList>
    </citation>
    <scope>NUCLEOTIDE SEQUENCE</scope>
    <source>
        <strain evidence="1">NC1722</strain>
    </source>
</reference>
<organism evidence="1 2">
    <name type="scientific">Aldrovandia affinis</name>
    <dbReference type="NCBI Taxonomy" id="143900"/>
    <lineage>
        <taxon>Eukaryota</taxon>
        <taxon>Metazoa</taxon>
        <taxon>Chordata</taxon>
        <taxon>Craniata</taxon>
        <taxon>Vertebrata</taxon>
        <taxon>Euteleostomi</taxon>
        <taxon>Actinopterygii</taxon>
        <taxon>Neopterygii</taxon>
        <taxon>Teleostei</taxon>
        <taxon>Notacanthiformes</taxon>
        <taxon>Halosauridae</taxon>
        <taxon>Aldrovandia</taxon>
    </lineage>
</organism>
<accession>A0AAD7WUD4</accession>
<evidence type="ECO:0000313" key="2">
    <source>
        <dbReference type="Proteomes" id="UP001221898"/>
    </source>
</evidence>